<reference evidence="2 3" key="1">
    <citation type="submission" date="2019-06" db="EMBL/GenBank/DDBJ databases">
        <title>Sequencing the genomes of 1000 actinobacteria strains.</title>
        <authorList>
            <person name="Klenk H.-P."/>
        </authorList>
    </citation>
    <scope>NUCLEOTIDE SEQUENCE [LARGE SCALE GENOMIC DNA]</scope>
    <source>
        <strain evidence="2 3">DSM 45928</strain>
    </source>
</reference>
<dbReference type="Proteomes" id="UP000317043">
    <property type="component" value="Unassembled WGS sequence"/>
</dbReference>
<dbReference type="SUPFAM" id="SSF56112">
    <property type="entry name" value="Protein kinase-like (PK-like)"/>
    <property type="match status" value="1"/>
</dbReference>
<evidence type="ECO:0000313" key="2">
    <source>
        <dbReference type="EMBL" id="TQL75865.1"/>
    </source>
</evidence>
<dbReference type="Gene3D" id="3.90.1200.10">
    <property type="match status" value="1"/>
</dbReference>
<dbReference type="OrthoDB" id="4570396at2"/>
<name>A0A543ATN0_9ACTN</name>
<dbReference type="InterPro" id="IPR002575">
    <property type="entry name" value="Aminoglycoside_PTrfase"/>
</dbReference>
<accession>A0A543ATN0</accession>
<gene>
    <name evidence="2" type="ORF">FB566_1380</name>
</gene>
<dbReference type="Pfam" id="PF01636">
    <property type="entry name" value="APH"/>
    <property type="match status" value="1"/>
</dbReference>
<dbReference type="InParanoid" id="A0A543ATN0"/>
<dbReference type="RefSeq" id="WP_142036409.1">
    <property type="nucleotide sequence ID" value="NZ_JBHTGS010000001.1"/>
</dbReference>
<protein>
    <recommendedName>
        <fullName evidence="1">Aminoglycoside phosphotransferase domain-containing protein</fullName>
    </recommendedName>
</protein>
<keyword evidence="3" id="KW-1185">Reference proteome</keyword>
<evidence type="ECO:0000259" key="1">
    <source>
        <dbReference type="Pfam" id="PF01636"/>
    </source>
</evidence>
<evidence type="ECO:0000313" key="3">
    <source>
        <dbReference type="Proteomes" id="UP000317043"/>
    </source>
</evidence>
<comment type="caution">
    <text evidence="2">The sequence shown here is derived from an EMBL/GenBank/DDBJ whole genome shotgun (WGS) entry which is preliminary data.</text>
</comment>
<dbReference type="EMBL" id="VFOW01000001">
    <property type="protein sequence ID" value="TQL75865.1"/>
    <property type="molecule type" value="Genomic_DNA"/>
</dbReference>
<dbReference type="InterPro" id="IPR011009">
    <property type="entry name" value="Kinase-like_dom_sf"/>
</dbReference>
<sequence>MDLPRIDADQLDQWCSHHLGSRIVTERFRGGRLSVVIGAVLADGREVVIKVRKPAARLEGCFAVQSLLHASGYPAPEPILAPTPLGKWTVSVEALVEGGDELPSSGRAPWPFVSALAALVRTARPLAAGVDLQPKPSWNRWDHDEPGVWATAEDVERPFHSVAGPDWLERTGRAARERIASWQAPKVIGHGDWFRENFRWRGETLHVAYDWDSAIVETEAVIVGIAAAYVAPSVEESDAFLSAYQEVTDRRFERDELEASWATNLWLRGWKSKRQVVTGEPIRSLSEDEAIRLSVLAGL</sequence>
<feature type="domain" description="Aminoglycoside phosphotransferase" evidence="1">
    <location>
        <begin position="42"/>
        <end position="248"/>
    </location>
</feature>
<dbReference type="AlphaFoldDB" id="A0A543ATN0"/>
<organism evidence="2 3">
    <name type="scientific">Stackebrandtia endophytica</name>
    <dbReference type="NCBI Taxonomy" id="1496996"/>
    <lineage>
        <taxon>Bacteria</taxon>
        <taxon>Bacillati</taxon>
        <taxon>Actinomycetota</taxon>
        <taxon>Actinomycetes</taxon>
        <taxon>Glycomycetales</taxon>
        <taxon>Glycomycetaceae</taxon>
        <taxon>Stackebrandtia</taxon>
    </lineage>
</organism>
<proteinExistence type="predicted"/>